<reference evidence="8" key="1">
    <citation type="submission" date="2016-11" db="EMBL/GenBank/DDBJ databases">
        <authorList>
            <person name="Varghese N."/>
            <person name="Submissions S."/>
        </authorList>
    </citation>
    <scope>NUCLEOTIDE SEQUENCE [LARGE SCALE GENOMIC DNA]</scope>
    <source>
        <strain evidence="8">GAS401</strain>
    </source>
</reference>
<dbReference type="Proteomes" id="UP000184096">
    <property type="component" value="Chromosome I"/>
</dbReference>
<dbReference type="Gene3D" id="3.40.50.2300">
    <property type="match status" value="2"/>
</dbReference>
<dbReference type="EMBL" id="LT670849">
    <property type="protein sequence ID" value="SHN64467.1"/>
    <property type="molecule type" value="Genomic_DNA"/>
</dbReference>
<dbReference type="GO" id="GO:0006865">
    <property type="term" value="P:amino acid transport"/>
    <property type="evidence" value="ECO:0007669"/>
    <property type="project" value="UniProtKB-KW"/>
</dbReference>
<comment type="similarity">
    <text evidence="1">Belongs to the leucine-binding protein family.</text>
</comment>
<dbReference type="Pfam" id="PF13458">
    <property type="entry name" value="Peripla_BP_6"/>
    <property type="match status" value="1"/>
</dbReference>
<feature type="chain" id="PRO_5012590840" evidence="5">
    <location>
        <begin position="29"/>
        <end position="387"/>
    </location>
</feature>
<evidence type="ECO:0000256" key="4">
    <source>
        <dbReference type="ARBA" id="ARBA00022970"/>
    </source>
</evidence>
<evidence type="ECO:0000256" key="5">
    <source>
        <dbReference type="SAM" id="SignalP"/>
    </source>
</evidence>
<feature type="signal peptide" evidence="5">
    <location>
        <begin position="1"/>
        <end position="28"/>
    </location>
</feature>
<keyword evidence="3 5" id="KW-0732">Signal</keyword>
<evidence type="ECO:0000259" key="6">
    <source>
        <dbReference type="Pfam" id="PF13458"/>
    </source>
</evidence>
<dbReference type="AlphaFoldDB" id="A0A1M7T1E8"/>
<dbReference type="InterPro" id="IPR000709">
    <property type="entry name" value="Leu_Ile_Val-bd"/>
</dbReference>
<dbReference type="OrthoDB" id="9768099at2"/>
<gene>
    <name evidence="7" type="ORF">SAMN05444170_0580</name>
</gene>
<keyword evidence="8" id="KW-1185">Reference proteome</keyword>
<keyword evidence="2" id="KW-0813">Transport</keyword>
<proteinExistence type="inferred from homology"/>
<dbReference type="InterPro" id="IPR051010">
    <property type="entry name" value="BCAA_transport"/>
</dbReference>
<dbReference type="InterPro" id="IPR028082">
    <property type="entry name" value="Peripla_BP_I"/>
</dbReference>
<dbReference type="PRINTS" id="PR00337">
    <property type="entry name" value="LEUILEVALBP"/>
</dbReference>
<dbReference type="PANTHER" id="PTHR30483:SF6">
    <property type="entry name" value="PERIPLASMIC BINDING PROTEIN OF ABC TRANSPORTER FOR NATURAL AMINO ACIDS"/>
    <property type="match status" value="1"/>
</dbReference>
<dbReference type="InterPro" id="IPR028081">
    <property type="entry name" value="Leu-bd"/>
</dbReference>
<organism evidence="7 8">
    <name type="scientific">Bradyrhizobium erythrophlei</name>
    <dbReference type="NCBI Taxonomy" id="1437360"/>
    <lineage>
        <taxon>Bacteria</taxon>
        <taxon>Pseudomonadati</taxon>
        <taxon>Pseudomonadota</taxon>
        <taxon>Alphaproteobacteria</taxon>
        <taxon>Hyphomicrobiales</taxon>
        <taxon>Nitrobacteraceae</taxon>
        <taxon>Bradyrhizobium</taxon>
    </lineage>
</organism>
<evidence type="ECO:0000256" key="2">
    <source>
        <dbReference type="ARBA" id="ARBA00022448"/>
    </source>
</evidence>
<accession>A0A1M7T1E8</accession>
<dbReference type="PANTHER" id="PTHR30483">
    <property type="entry name" value="LEUCINE-SPECIFIC-BINDING PROTEIN"/>
    <property type="match status" value="1"/>
</dbReference>
<sequence length="387" mass="40563">MTSILMKNSVAGAAAICLAMTLASPSKAEPASCPSPIPLGLTTALTGNTALLGTQARSGVEFAVDEINAAGGINGKKLALATEDTGASSTDALNAMNRILEGKPLVIFGSMISPHVFAQTEVVNKSETPFLVGATNAKVTSQGSKWLFRTHVHDGQLADLIPEYLVKTLNKTKPGVIAVADDYGLGASRGIQASLAKLNATPVAVTSYAPSDKDMSAQLLEIRDKGADSVIVFGRPADVTLVVKQMNDLGIKLTTIGNSSLVAQTALNNLTAAEADGAYAIGGMIPQTSADPKILDWAKRVQDKYKVPADNFTVSYYDTVYLLKSIIEKVGCDKAAIRDSFAATKDWKGMLISYQADALGDLAHTLGVYRNKGKTPELAGPIKESGF</sequence>
<evidence type="ECO:0000313" key="7">
    <source>
        <dbReference type="EMBL" id="SHN64467.1"/>
    </source>
</evidence>
<keyword evidence="4" id="KW-0029">Amino-acid transport</keyword>
<evidence type="ECO:0000256" key="3">
    <source>
        <dbReference type="ARBA" id="ARBA00022729"/>
    </source>
</evidence>
<protein>
    <submittedName>
        <fullName evidence="7">Amino acid/amide ABC transporter substrate-binding protein, HAAT family</fullName>
    </submittedName>
</protein>
<evidence type="ECO:0000256" key="1">
    <source>
        <dbReference type="ARBA" id="ARBA00010062"/>
    </source>
</evidence>
<feature type="domain" description="Leucine-binding protein" evidence="6">
    <location>
        <begin position="36"/>
        <end position="352"/>
    </location>
</feature>
<name>A0A1M7T1E8_9BRAD</name>
<dbReference type="RefSeq" id="WP_072816614.1">
    <property type="nucleotide sequence ID" value="NZ_LT670849.1"/>
</dbReference>
<evidence type="ECO:0000313" key="8">
    <source>
        <dbReference type="Proteomes" id="UP000184096"/>
    </source>
</evidence>
<dbReference type="SUPFAM" id="SSF53822">
    <property type="entry name" value="Periplasmic binding protein-like I"/>
    <property type="match status" value="1"/>
</dbReference>